<feature type="transmembrane region" description="Helical" evidence="2">
    <location>
        <begin position="225"/>
        <end position="244"/>
    </location>
</feature>
<dbReference type="EMBL" id="CAJJDM010000103">
    <property type="protein sequence ID" value="CAD8096245.1"/>
    <property type="molecule type" value="Genomic_DNA"/>
</dbReference>
<protein>
    <recommendedName>
        <fullName evidence="5">Transmembrane protein</fullName>
    </recommendedName>
</protein>
<feature type="transmembrane region" description="Helical" evidence="2">
    <location>
        <begin position="1018"/>
        <end position="1040"/>
    </location>
</feature>
<evidence type="ECO:0000313" key="4">
    <source>
        <dbReference type="Proteomes" id="UP000688137"/>
    </source>
</evidence>
<feature type="transmembrane region" description="Helical" evidence="2">
    <location>
        <begin position="1280"/>
        <end position="1304"/>
    </location>
</feature>
<feature type="transmembrane region" description="Helical" evidence="2">
    <location>
        <begin position="1202"/>
        <end position="1226"/>
    </location>
</feature>
<gene>
    <name evidence="3" type="ORF">PPRIM_AZ9-3.1.T1000175</name>
</gene>
<feature type="compositionally biased region" description="Basic and acidic residues" evidence="1">
    <location>
        <begin position="918"/>
        <end position="931"/>
    </location>
</feature>
<dbReference type="OMA" id="IECYIAY"/>
<accession>A0A8S1P142</accession>
<feature type="transmembrane region" description="Helical" evidence="2">
    <location>
        <begin position="250"/>
        <end position="269"/>
    </location>
</feature>
<proteinExistence type="predicted"/>
<feature type="region of interest" description="Disordered" evidence="1">
    <location>
        <begin position="904"/>
        <end position="933"/>
    </location>
</feature>
<reference evidence="3" key="1">
    <citation type="submission" date="2021-01" db="EMBL/GenBank/DDBJ databases">
        <authorList>
            <consortium name="Genoscope - CEA"/>
            <person name="William W."/>
        </authorList>
    </citation>
    <scope>NUCLEOTIDE SEQUENCE</scope>
</reference>
<feature type="transmembrane region" description="Helical" evidence="2">
    <location>
        <begin position="193"/>
        <end position="213"/>
    </location>
</feature>
<feature type="transmembrane region" description="Helical" evidence="2">
    <location>
        <begin position="1458"/>
        <end position="1482"/>
    </location>
</feature>
<feature type="transmembrane region" description="Helical" evidence="2">
    <location>
        <begin position="20"/>
        <end position="43"/>
    </location>
</feature>
<evidence type="ECO:0008006" key="5">
    <source>
        <dbReference type="Google" id="ProtNLM"/>
    </source>
</evidence>
<keyword evidence="2" id="KW-0472">Membrane</keyword>
<evidence type="ECO:0000256" key="1">
    <source>
        <dbReference type="SAM" id="MobiDB-lite"/>
    </source>
</evidence>
<organism evidence="3 4">
    <name type="scientific">Paramecium primaurelia</name>
    <dbReference type="NCBI Taxonomy" id="5886"/>
    <lineage>
        <taxon>Eukaryota</taxon>
        <taxon>Sar</taxon>
        <taxon>Alveolata</taxon>
        <taxon>Ciliophora</taxon>
        <taxon>Intramacronucleata</taxon>
        <taxon>Oligohymenophorea</taxon>
        <taxon>Peniculida</taxon>
        <taxon>Parameciidae</taxon>
        <taxon>Paramecium</taxon>
    </lineage>
</organism>
<comment type="caution">
    <text evidence="3">The sequence shown here is derived from an EMBL/GenBank/DDBJ whole genome shotgun (WGS) entry which is preliminary data.</text>
</comment>
<keyword evidence="2" id="KW-0812">Transmembrane</keyword>
<feature type="transmembrane region" description="Helical" evidence="2">
    <location>
        <begin position="72"/>
        <end position="91"/>
    </location>
</feature>
<sequence>MNKFQELIIKQNQRIRNALYQNLIILGQFFYTLIWIFIAIYILGEQREDFQLKIFYYFSLPTISLQFNVEQIIIQSVTIFFSLTFLLAILFGGNYKYSKRIVDLLWDAYPNLCQIIIIQNSGHSLLTDKINFTLGVLNIFLAIGNSQLTSLYSFSQNHTQKLIKSYFERSIHPLCYSVLALLAGLQINNLYLSYIYLGTQLIFDLYFGIFYYVKPHMQYLNVKTQRLVVLCSFLRFPLVLFIFYFQGNNILFLSLFSVPFMIQIHLTLWDNRFMNLIYKTNMFFQYICLDKFRERDNLIECYIAYYFEIIDYKKPLNRVLMLSIFCNHMNMCQNLKCFCQNRNFHERVKITTQLSIDVKDIQQQINYAVAEQDIQMSFKELILLFLDNYIKNVRYTVLGEALILKLSLYEIYSFQQRLFQTKLRFQYLKIFYHKFHPQFLERWATCTQVTEKLQLYIGGSNKLNFNLTISLQYFHLLDKIQTNICRVIEDKIYILELLKRNYQNAVPYLLHQSTQKYFNQCDELEFLMQQVIKLNGISYDVRELQDEFYSQIKVDYDYKNIHKKSTIPFINQNQTAFVLCDYEGDLLIKDYSNNFISMINVSSQIKGSAIEQIVPVTLQQYHRIAIAQMVNTGQTKLVNKEQYSLMVKSEKYILEVDALLRFDYRQLEFLRFIGFIQLHDKDSILILANEKGKIDSYSRSAGILLTLDEVDSNSLNYFYLSPCLLQEKEEFEFDGFLLIPKRHLRSDILSYMKYFLGSPDECNIFLVNGQHQKKCYTSVTIQFLKVNSFYQLKEFDFKLIALDIMMRQIMILKQVSKSKYLMPTESVRKIQTFKKTFKFHQTHTIEFTEEEYNLIYEDDSEREIQVQNKNQYILPEFIPSLDSIRTQNEKLLLTFEQYKDYQNNQSKDKSFEQQQKLDTLEGSKSEQETYSKQKRNTHKLIEIELNSAEDQNIEEQLQIILATVKTRQTRKEFLEMKNQMKNKHKASTWYGSGNQQTQKKLVRSIVHQFQNSTLNSLIYMKIASCFLVLINVGFILGFVINSIINIAGIQMDSNNQTYPLILFQDINLVLLGIQLDDWKNSYQELAQTFMILGAEQYQNLSIHVNDAELDYHTFLQELDQQTIMVQEKGLPIKYYLKYFLKNYMVEKLRTVEEAASVPIFGEESQFLFDNYPELALQLWNLKNKTTRDVVERIDELNSMSQLLLILSIICNLIAIILYMMILINIIQWRDQLYSTLFLFNNIQTLITQLSDSINRQILPTTGMKGDDEEKNQKIKLIWQFYGILTFFLLMIISLGVYIPLFLYIDSVNQQSIDVNQLQTELAMMQLKQSVILTQFAINQTELNYNTNLVHNTSIIQYVIDECTPSEQFVLYDLPFDNKYDYFPEIQQYSTISLCDCSLLQNQLRNGYYGFQSYVSQHLYDQQQQDEIMLAYQIVFEYQIKKKKEFDDYMQIRLKNTQLTLQIILEISVIIIIFMQTLLLFLLHRQIIKIVKSAKNIIYLFPPQILANNKYTLQLLIQGSNQ</sequence>
<dbReference type="Proteomes" id="UP000688137">
    <property type="component" value="Unassembled WGS sequence"/>
</dbReference>
<keyword evidence="2" id="KW-1133">Transmembrane helix</keyword>
<evidence type="ECO:0000313" key="3">
    <source>
        <dbReference type="EMBL" id="CAD8096245.1"/>
    </source>
</evidence>
<name>A0A8S1P142_PARPR</name>
<keyword evidence="4" id="KW-1185">Reference proteome</keyword>
<evidence type="ECO:0000256" key="2">
    <source>
        <dbReference type="SAM" id="Phobius"/>
    </source>
</evidence>